<accession>A0A6J6C3Y5</accession>
<reference evidence="1" key="1">
    <citation type="submission" date="2020-05" db="EMBL/GenBank/DDBJ databases">
        <authorList>
            <person name="Chiriac C."/>
            <person name="Salcher M."/>
            <person name="Ghai R."/>
            <person name="Kavagutti S V."/>
        </authorList>
    </citation>
    <scope>NUCLEOTIDE SEQUENCE</scope>
</reference>
<dbReference type="AlphaFoldDB" id="A0A6J6C3Y5"/>
<organism evidence="1">
    <name type="scientific">freshwater metagenome</name>
    <dbReference type="NCBI Taxonomy" id="449393"/>
    <lineage>
        <taxon>unclassified sequences</taxon>
        <taxon>metagenomes</taxon>
        <taxon>ecological metagenomes</taxon>
    </lineage>
</organism>
<proteinExistence type="predicted"/>
<dbReference type="EMBL" id="CAEZSO010000131">
    <property type="protein sequence ID" value="CAB4545936.1"/>
    <property type="molecule type" value="Genomic_DNA"/>
</dbReference>
<gene>
    <name evidence="1" type="ORF">UFOPK1446_00706</name>
</gene>
<name>A0A6J6C3Y5_9ZZZZ</name>
<evidence type="ECO:0000313" key="1">
    <source>
        <dbReference type="EMBL" id="CAB4545936.1"/>
    </source>
</evidence>
<sequence length="71" mass="7901">MVTGLMLGLDSENQFSDHFASISHNRNVRMTQLTDFGRVNVGVNDLCIRSETVDLTSDAVIKTRSESNEQV</sequence>
<protein>
    <submittedName>
        <fullName evidence="1">Unannotated protein</fullName>
    </submittedName>
</protein>